<reference evidence="1 2" key="1">
    <citation type="submission" date="2016-03" db="EMBL/GenBank/DDBJ databases">
        <title>Trachymyrmex septentrionalis WGS genome.</title>
        <authorList>
            <person name="Nygaard S."/>
            <person name="Hu H."/>
            <person name="Boomsma J."/>
            <person name="Zhang G."/>
        </authorList>
    </citation>
    <scope>NUCLEOTIDE SEQUENCE [LARGE SCALE GENOMIC DNA]</scope>
    <source>
        <strain evidence="1">Tsep2-gDNA-1</strain>
        <tissue evidence="1">Whole body</tissue>
    </source>
</reference>
<dbReference type="Proteomes" id="UP000078541">
    <property type="component" value="Unassembled WGS sequence"/>
</dbReference>
<dbReference type="EMBL" id="KQ981341">
    <property type="protein sequence ID" value="KYN42483.1"/>
    <property type="molecule type" value="Genomic_DNA"/>
</dbReference>
<dbReference type="AlphaFoldDB" id="A0A151JZZ5"/>
<evidence type="ECO:0000313" key="2">
    <source>
        <dbReference type="Proteomes" id="UP000078541"/>
    </source>
</evidence>
<keyword evidence="2" id="KW-1185">Reference proteome</keyword>
<proteinExistence type="predicted"/>
<sequence length="75" mass="7924">MPAASERDAVCSCPSVDGGSLEVMKIDRVAGDNTTRQTDLMASIKISDKGITGIKYCGPTSSIPYDEDIQAQARS</sequence>
<gene>
    <name evidence="1" type="ORF">ALC56_03090</name>
</gene>
<organism evidence="1 2">
    <name type="scientific">Trachymyrmex septentrionalis</name>
    <dbReference type="NCBI Taxonomy" id="34720"/>
    <lineage>
        <taxon>Eukaryota</taxon>
        <taxon>Metazoa</taxon>
        <taxon>Ecdysozoa</taxon>
        <taxon>Arthropoda</taxon>
        <taxon>Hexapoda</taxon>
        <taxon>Insecta</taxon>
        <taxon>Pterygota</taxon>
        <taxon>Neoptera</taxon>
        <taxon>Endopterygota</taxon>
        <taxon>Hymenoptera</taxon>
        <taxon>Apocrita</taxon>
        <taxon>Aculeata</taxon>
        <taxon>Formicoidea</taxon>
        <taxon>Formicidae</taxon>
        <taxon>Myrmicinae</taxon>
        <taxon>Trachymyrmex</taxon>
    </lineage>
</organism>
<accession>A0A151JZZ5</accession>
<name>A0A151JZZ5_9HYME</name>
<evidence type="ECO:0000313" key="1">
    <source>
        <dbReference type="EMBL" id="KYN42483.1"/>
    </source>
</evidence>
<protein>
    <submittedName>
        <fullName evidence="1">Uncharacterized protein</fullName>
    </submittedName>
</protein>